<keyword evidence="4 5" id="KW-0472">Membrane</keyword>
<protein>
    <submittedName>
        <fullName evidence="7">Yip1 family protein</fullName>
    </submittedName>
</protein>
<evidence type="ECO:0000256" key="1">
    <source>
        <dbReference type="ARBA" id="ARBA00004141"/>
    </source>
</evidence>
<dbReference type="RefSeq" id="WP_390224183.1">
    <property type="nucleotide sequence ID" value="NZ_JBHTAA010000005.1"/>
</dbReference>
<keyword evidence="3 5" id="KW-1133">Transmembrane helix</keyword>
<feature type="transmembrane region" description="Helical" evidence="5">
    <location>
        <begin position="190"/>
        <end position="212"/>
    </location>
</feature>
<comment type="caution">
    <text evidence="7">The sequence shown here is derived from an EMBL/GenBank/DDBJ whole genome shotgun (WGS) entry which is preliminary data.</text>
</comment>
<keyword evidence="2 5" id="KW-0812">Transmembrane</keyword>
<evidence type="ECO:0000256" key="4">
    <source>
        <dbReference type="ARBA" id="ARBA00023136"/>
    </source>
</evidence>
<feature type="domain" description="Yip1" evidence="6">
    <location>
        <begin position="8"/>
        <end position="243"/>
    </location>
</feature>
<accession>A0ABD5ZHE4</accession>
<dbReference type="InterPro" id="IPR006977">
    <property type="entry name" value="Yip1_dom"/>
</dbReference>
<reference evidence="7 8" key="1">
    <citation type="journal article" date="2019" name="Int. J. Syst. Evol. Microbiol.">
        <title>The Global Catalogue of Microorganisms (GCM) 10K type strain sequencing project: providing services to taxonomists for standard genome sequencing and annotation.</title>
        <authorList>
            <consortium name="The Broad Institute Genomics Platform"/>
            <consortium name="The Broad Institute Genome Sequencing Center for Infectious Disease"/>
            <person name="Wu L."/>
            <person name="Ma J."/>
        </authorList>
    </citation>
    <scope>NUCLEOTIDE SEQUENCE [LARGE SCALE GENOMIC DNA]</scope>
    <source>
        <strain evidence="7 8">DSM 29988</strain>
    </source>
</reference>
<feature type="transmembrane region" description="Helical" evidence="5">
    <location>
        <begin position="224"/>
        <end position="245"/>
    </location>
</feature>
<dbReference type="AlphaFoldDB" id="A0ABD5ZHE4"/>
<feature type="transmembrane region" description="Helical" evidence="5">
    <location>
        <begin position="110"/>
        <end position="137"/>
    </location>
</feature>
<evidence type="ECO:0000256" key="3">
    <source>
        <dbReference type="ARBA" id="ARBA00022989"/>
    </source>
</evidence>
<dbReference type="Pfam" id="PF04893">
    <property type="entry name" value="Yip1"/>
    <property type="match status" value="1"/>
</dbReference>
<organism evidence="7 8">
    <name type="scientific">Haloferax namakaokahaiae</name>
    <dbReference type="NCBI Taxonomy" id="1748331"/>
    <lineage>
        <taxon>Archaea</taxon>
        <taxon>Methanobacteriati</taxon>
        <taxon>Methanobacteriota</taxon>
        <taxon>Stenosarchaea group</taxon>
        <taxon>Halobacteria</taxon>
        <taxon>Halobacteriales</taxon>
        <taxon>Haloferacaceae</taxon>
        <taxon>Haloferax</taxon>
    </lineage>
</organism>
<sequence>MAGPRTPLLKPRAYFDSKSPPLDLQRAALVVAVATLVVAVSAGGILWTFTQQLDQTVAVDNPNHWPDHMCENYEAGGGFEDMPMPSGCDSSVPETLDKRLGDLVWEEIGWIPWAVLVGTPLVWLFEAVVLHLGGTLVGGSGRFTDTLAVAGWGMVPSAVRAVVVGSYLVYQFGSLDLPSNPDSALNVVQAALAPLDLVSTLVALVVVAWATYVRTYGLARARDISVGDAAVVTVSLSFVGFLISLA</sequence>
<dbReference type="Proteomes" id="UP001596481">
    <property type="component" value="Unassembled WGS sequence"/>
</dbReference>
<evidence type="ECO:0000256" key="5">
    <source>
        <dbReference type="SAM" id="Phobius"/>
    </source>
</evidence>
<evidence type="ECO:0000313" key="8">
    <source>
        <dbReference type="Proteomes" id="UP001596481"/>
    </source>
</evidence>
<dbReference type="EMBL" id="JBHTAA010000005">
    <property type="protein sequence ID" value="MFC7204462.1"/>
    <property type="molecule type" value="Genomic_DNA"/>
</dbReference>
<feature type="transmembrane region" description="Helical" evidence="5">
    <location>
        <begin position="27"/>
        <end position="49"/>
    </location>
</feature>
<feature type="transmembrane region" description="Helical" evidence="5">
    <location>
        <begin position="149"/>
        <end position="170"/>
    </location>
</feature>
<evidence type="ECO:0000256" key="2">
    <source>
        <dbReference type="ARBA" id="ARBA00022692"/>
    </source>
</evidence>
<proteinExistence type="predicted"/>
<gene>
    <name evidence="7" type="ORF">ACFQJC_13120</name>
</gene>
<evidence type="ECO:0000259" key="6">
    <source>
        <dbReference type="Pfam" id="PF04893"/>
    </source>
</evidence>
<dbReference type="GO" id="GO:0016020">
    <property type="term" value="C:membrane"/>
    <property type="evidence" value="ECO:0007669"/>
    <property type="project" value="UniProtKB-SubCell"/>
</dbReference>
<comment type="subcellular location">
    <subcellularLocation>
        <location evidence="1">Membrane</location>
        <topology evidence="1">Multi-pass membrane protein</topology>
    </subcellularLocation>
</comment>
<name>A0ABD5ZHE4_9EURY</name>
<evidence type="ECO:0000313" key="7">
    <source>
        <dbReference type="EMBL" id="MFC7204462.1"/>
    </source>
</evidence>
<keyword evidence="8" id="KW-1185">Reference proteome</keyword>